<accession>A0ABP7ILE6</accession>
<evidence type="ECO:0000256" key="6">
    <source>
        <dbReference type="ARBA" id="ARBA00023033"/>
    </source>
</evidence>
<sequence length="496" mass="55663">MTNPAREPAAEHVDVLIIGAGLSGVGAAAQIQERVPGKKVVVLESRESMGGTWDLFRYPGIRSDSDMFTFGYKWRPWKSDVALADGPLIREYIHTVAREYDVDGLVRYRHRVLSASWDSSEARWTVVAVVGDPDAGETVTLTASFLWSCAGYYKYEEGFQPVWPGMEDYEGTVVHPQHWPEDLDYSGKRVLVIGSGATAVTLVPAMSKGEGAAEHVTMLQRTPTYILNKARRDPIARLLTKWRMPEKVVYQGARWANVLMAVGFYKFSIRWPERAKAMIRKEVAKQLPDDIDIDEHFTPPYNPWEQRLCFVPGGDLFKAFSSGRASIVTDTIETFTPTGVRLTSGEEIDADIVVTATGFTMQLPFGGIDFQVDGEPLDLASRLAYKALMLSGVPNFFFTLGYTNASWTLKADLVIDYVVRLLQHMGEHGYRIADPEPDRSVRRQPLMLLNSGYIKRSAHLLPSEGDKAPWKLDQNYLVDRRVIQRAPIDDGVLRLK</sequence>
<dbReference type="GO" id="GO:0004497">
    <property type="term" value="F:monooxygenase activity"/>
    <property type="evidence" value="ECO:0007669"/>
    <property type="project" value="UniProtKB-KW"/>
</dbReference>
<reference evidence="8" key="1">
    <citation type="journal article" date="2019" name="Int. J. Syst. Evol. Microbiol.">
        <title>The Global Catalogue of Microorganisms (GCM) 10K type strain sequencing project: providing services to taxonomists for standard genome sequencing and annotation.</title>
        <authorList>
            <consortium name="The Broad Institute Genomics Platform"/>
            <consortium name="The Broad Institute Genome Sequencing Center for Infectious Disease"/>
            <person name="Wu L."/>
            <person name="Ma J."/>
        </authorList>
    </citation>
    <scope>NUCLEOTIDE SEQUENCE [LARGE SCALE GENOMIC DNA]</scope>
    <source>
        <strain evidence="8">JCM 16953</strain>
    </source>
</reference>
<evidence type="ECO:0000256" key="5">
    <source>
        <dbReference type="ARBA" id="ARBA00023002"/>
    </source>
</evidence>
<evidence type="ECO:0000256" key="3">
    <source>
        <dbReference type="ARBA" id="ARBA00022630"/>
    </source>
</evidence>
<keyword evidence="8" id="KW-1185">Reference proteome</keyword>
<comment type="cofactor">
    <cofactor evidence="1">
        <name>FAD</name>
        <dbReference type="ChEBI" id="CHEBI:57692"/>
    </cofactor>
</comment>
<dbReference type="RefSeq" id="WP_344775615.1">
    <property type="nucleotide sequence ID" value="NZ_BAABAH010000007.1"/>
</dbReference>
<dbReference type="Pfam" id="PF13450">
    <property type="entry name" value="NAD_binding_8"/>
    <property type="match status" value="1"/>
</dbReference>
<dbReference type="Pfam" id="PF00743">
    <property type="entry name" value="FMO-like"/>
    <property type="match status" value="1"/>
</dbReference>
<gene>
    <name evidence="7" type="primary">ethA</name>
    <name evidence="7" type="ORF">GCM10022242_23700</name>
</gene>
<dbReference type="EMBL" id="BAABAH010000007">
    <property type="protein sequence ID" value="GAA3821293.1"/>
    <property type="molecule type" value="Genomic_DNA"/>
</dbReference>
<dbReference type="PANTHER" id="PTHR43872">
    <property type="entry name" value="MONOOXYGENASE, PUTATIVE (AFU_ORTHOLOGUE AFUA_8G02570)-RELATED"/>
    <property type="match status" value="1"/>
</dbReference>
<dbReference type="PANTHER" id="PTHR43872:SF1">
    <property type="entry name" value="MONOOXYGENASE, PUTATIVE (AFU_ORTHOLOGUE AFUA_8G02570)-RELATED"/>
    <property type="match status" value="1"/>
</dbReference>
<proteinExistence type="inferred from homology"/>
<dbReference type="InterPro" id="IPR051820">
    <property type="entry name" value="FAD-binding_MO"/>
</dbReference>
<evidence type="ECO:0000256" key="1">
    <source>
        <dbReference type="ARBA" id="ARBA00001974"/>
    </source>
</evidence>
<dbReference type="SUPFAM" id="SSF51905">
    <property type="entry name" value="FAD/NAD(P)-binding domain"/>
    <property type="match status" value="1"/>
</dbReference>
<keyword evidence="4" id="KW-0274">FAD</keyword>
<dbReference type="Gene3D" id="3.50.50.60">
    <property type="entry name" value="FAD/NAD(P)-binding domain"/>
    <property type="match status" value="2"/>
</dbReference>
<keyword evidence="5" id="KW-0560">Oxidoreductase</keyword>
<dbReference type="InterPro" id="IPR036188">
    <property type="entry name" value="FAD/NAD-bd_sf"/>
</dbReference>
<comment type="similarity">
    <text evidence="2">Belongs to the FAD-binding monooxygenase family.</text>
</comment>
<protein>
    <submittedName>
        <fullName evidence="7">FAD-containing monooxygenase EthA</fullName>
    </submittedName>
</protein>
<comment type="caution">
    <text evidence="7">The sequence shown here is derived from an EMBL/GenBank/DDBJ whole genome shotgun (WGS) entry which is preliminary data.</text>
</comment>
<evidence type="ECO:0000256" key="4">
    <source>
        <dbReference type="ARBA" id="ARBA00022827"/>
    </source>
</evidence>
<evidence type="ECO:0000313" key="8">
    <source>
        <dbReference type="Proteomes" id="UP001501821"/>
    </source>
</evidence>
<organism evidence="7 8">
    <name type="scientific">Nocardioides panacisoli</name>
    <dbReference type="NCBI Taxonomy" id="627624"/>
    <lineage>
        <taxon>Bacteria</taxon>
        <taxon>Bacillati</taxon>
        <taxon>Actinomycetota</taxon>
        <taxon>Actinomycetes</taxon>
        <taxon>Propionibacteriales</taxon>
        <taxon>Nocardioidaceae</taxon>
        <taxon>Nocardioides</taxon>
    </lineage>
</organism>
<dbReference type="InterPro" id="IPR020946">
    <property type="entry name" value="Flavin_mOase-like"/>
</dbReference>
<dbReference type="Proteomes" id="UP001501821">
    <property type="component" value="Unassembled WGS sequence"/>
</dbReference>
<name>A0ABP7ILE6_9ACTN</name>
<evidence type="ECO:0000256" key="2">
    <source>
        <dbReference type="ARBA" id="ARBA00010139"/>
    </source>
</evidence>
<evidence type="ECO:0000313" key="7">
    <source>
        <dbReference type="EMBL" id="GAA3821293.1"/>
    </source>
</evidence>
<keyword evidence="3" id="KW-0285">Flavoprotein</keyword>
<keyword evidence="6 7" id="KW-0503">Monooxygenase</keyword>